<reference evidence="1 2" key="1">
    <citation type="journal article" date="2020" name="Cell">
        <title>Large-Scale Comparative Analyses of Tick Genomes Elucidate Their Genetic Diversity and Vector Capacities.</title>
        <authorList>
            <consortium name="Tick Genome and Microbiome Consortium (TIGMIC)"/>
            <person name="Jia N."/>
            <person name="Wang J."/>
            <person name="Shi W."/>
            <person name="Du L."/>
            <person name="Sun Y."/>
            <person name="Zhan W."/>
            <person name="Jiang J.F."/>
            <person name="Wang Q."/>
            <person name="Zhang B."/>
            <person name="Ji P."/>
            <person name="Bell-Sakyi L."/>
            <person name="Cui X.M."/>
            <person name="Yuan T.T."/>
            <person name="Jiang B.G."/>
            <person name="Yang W.F."/>
            <person name="Lam T.T."/>
            <person name="Chang Q.C."/>
            <person name="Ding S.J."/>
            <person name="Wang X.J."/>
            <person name="Zhu J.G."/>
            <person name="Ruan X.D."/>
            <person name="Zhao L."/>
            <person name="Wei J.T."/>
            <person name="Ye R.Z."/>
            <person name="Que T.C."/>
            <person name="Du C.H."/>
            <person name="Zhou Y.H."/>
            <person name="Cheng J.X."/>
            <person name="Dai P.F."/>
            <person name="Guo W.B."/>
            <person name="Han X.H."/>
            <person name="Huang E.J."/>
            <person name="Li L.F."/>
            <person name="Wei W."/>
            <person name="Gao Y.C."/>
            <person name="Liu J.Z."/>
            <person name="Shao H.Z."/>
            <person name="Wang X."/>
            <person name="Wang C.C."/>
            <person name="Yang T.C."/>
            <person name="Huo Q.B."/>
            <person name="Li W."/>
            <person name="Chen H.Y."/>
            <person name="Chen S.E."/>
            <person name="Zhou L.G."/>
            <person name="Ni X.B."/>
            <person name="Tian J.H."/>
            <person name="Sheng Y."/>
            <person name="Liu T."/>
            <person name="Pan Y.S."/>
            <person name="Xia L.Y."/>
            <person name="Li J."/>
            <person name="Zhao F."/>
            <person name="Cao W.C."/>
        </authorList>
    </citation>
    <scope>NUCLEOTIDE SEQUENCE [LARGE SCALE GENOMIC DNA]</scope>
    <source>
        <strain evidence="1">Iper-2018</strain>
    </source>
</reference>
<organism evidence="1 2">
    <name type="scientific">Ixodes persulcatus</name>
    <name type="common">Taiga tick</name>
    <dbReference type="NCBI Taxonomy" id="34615"/>
    <lineage>
        <taxon>Eukaryota</taxon>
        <taxon>Metazoa</taxon>
        <taxon>Ecdysozoa</taxon>
        <taxon>Arthropoda</taxon>
        <taxon>Chelicerata</taxon>
        <taxon>Arachnida</taxon>
        <taxon>Acari</taxon>
        <taxon>Parasitiformes</taxon>
        <taxon>Ixodida</taxon>
        <taxon>Ixodoidea</taxon>
        <taxon>Ixodidae</taxon>
        <taxon>Ixodinae</taxon>
        <taxon>Ixodes</taxon>
    </lineage>
</organism>
<protein>
    <submittedName>
        <fullName evidence="1">Uncharacterized protein</fullName>
    </submittedName>
</protein>
<comment type="caution">
    <text evidence="1">The sequence shown here is derived from an EMBL/GenBank/DDBJ whole genome shotgun (WGS) entry which is preliminary data.</text>
</comment>
<name>A0AC60PE70_IXOPE</name>
<proteinExistence type="predicted"/>
<sequence>MVGALPFFFRPVKGAGSAPRQIAYIRSGGHSVTPRNWLCAPARFCFLQSASQMVPRLPADFLIRTLDAYARCYARDRASGASACSWSNNVRLEEAKVAVLMELHRSPGSKLGQWVNV</sequence>
<dbReference type="Proteomes" id="UP000805193">
    <property type="component" value="Unassembled WGS sequence"/>
</dbReference>
<dbReference type="EMBL" id="JABSTQ010010785">
    <property type="protein sequence ID" value="KAG0417923.1"/>
    <property type="molecule type" value="Genomic_DNA"/>
</dbReference>
<evidence type="ECO:0000313" key="1">
    <source>
        <dbReference type="EMBL" id="KAG0417923.1"/>
    </source>
</evidence>
<gene>
    <name evidence="1" type="ORF">HPB47_005253</name>
</gene>
<accession>A0AC60PE70</accession>
<evidence type="ECO:0000313" key="2">
    <source>
        <dbReference type="Proteomes" id="UP000805193"/>
    </source>
</evidence>
<keyword evidence="2" id="KW-1185">Reference proteome</keyword>